<feature type="domain" description="Disease resistance N-terminal" evidence="4">
    <location>
        <begin position="5"/>
        <end position="93"/>
    </location>
</feature>
<dbReference type="Gene3D" id="1.20.5.4130">
    <property type="match status" value="1"/>
</dbReference>
<reference evidence="5 6" key="2">
    <citation type="journal article" date="2017" name="Front. Plant Sci.">
        <title>Gene Classification and Mining of Molecular Markers Useful in Red Clover (Trifolium pratense) Breeding.</title>
        <authorList>
            <person name="Istvanek J."/>
            <person name="Dluhosova J."/>
            <person name="Dluhos P."/>
            <person name="Patkova L."/>
            <person name="Nedelnik J."/>
            <person name="Repkova J."/>
        </authorList>
    </citation>
    <scope>NUCLEOTIDE SEQUENCE [LARGE SCALE GENOMIC DNA]</scope>
    <source>
        <strain evidence="6">cv. Tatra</strain>
        <tissue evidence="5">Young leaves</tissue>
    </source>
</reference>
<feature type="non-terminal residue" evidence="5">
    <location>
        <position position="144"/>
    </location>
</feature>
<dbReference type="STRING" id="57577.A0A2K3JTL5"/>
<keyword evidence="3" id="KW-0611">Plant defense</keyword>
<keyword evidence="2" id="KW-0547">Nucleotide-binding</keyword>
<protein>
    <submittedName>
        <fullName evidence="5">Disease resistance protein rpm1-like</fullName>
    </submittedName>
</protein>
<dbReference type="InterPro" id="IPR038005">
    <property type="entry name" value="RX-like_CC"/>
</dbReference>
<dbReference type="GO" id="GO:0006952">
    <property type="term" value="P:defense response"/>
    <property type="evidence" value="ECO:0007669"/>
    <property type="project" value="UniProtKB-KW"/>
</dbReference>
<dbReference type="GO" id="GO:0000166">
    <property type="term" value="F:nucleotide binding"/>
    <property type="evidence" value="ECO:0007669"/>
    <property type="project" value="UniProtKB-KW"/>
</dbReference>
<name>A0A2K3JTL5_TRIPR</name>
<dbReference type="EMBL" id="ASHM01076464">
    <property type="protein sequence ID" value="PNX57384.1"/>
    <property type="molecule type" value="Genomic_DNA"/>
</dbReference>
<keyword evidence="1" id="KW-0677">Repeat</keyword>
<comment type="caution">
    <text evidence="5">The sequence shown here is derived from an EMBL/GenBank/DDBJ whole genome shotgun (WGS) entry which is preliminary data.</text>
</comment>
<accession>A0A2K3JTL5</accession>
<gene>
    <name evidence="5" type="ORF">L195_g050373</name>
</gene>
<sequence>MAESAVSFLLQRLVPVFENKMNLLKGVESDVVYLKGQLELIAAYLRVADALEESDEELKIWVKQVRDVAHETEDILDELKLLVQARNHTNRFSIYPHVRNMKARYRIGYELKSINSRMTAIFSIHKRFLRKLDSSSEASTSNYT</sequence>
<evidence type="ECO:0000259" key="4">
    <source>
        <dbReference type="Pfam" id="PF18052"/>
    </source>
</evidence>
<evidence type="ECO:0000256" key="2">
    <source>
        <dbReference type="ARBA" id="ARBA00022741"/>
    </source>
</evidence>
<dbReference type="PANTHER" id="PTHR19338">
    <property type="entry name" value="TRANSLOCASE OF INNER MITOCHONDRIAL MEMBRANE 13 HOMOLOG"/>
    <property type="match status" value="1"/>
</dbReference>
<evidence type="ECO:0000256" key="1">
    <source>
        <dbReference type="ARBA" id="ARBA00022737"/>
    </source>
</evidence>
<dbReference type="AlphaFoldDB" id="A0A2K3JTL5"/>
<dbReference type="CDD" id="cd14798">
    <property type="entry name" value="RX-CC_like"/>
    <property type="match status" value="1"/>
</dbReference>
<dbReference type="Proteomes" id="UP000236291">
    <property type="component" value="Unassembled WGS sequence"/>
</dbReference>
<evidence type="ECO:0000313" key="5">
    <source>
        <dbReference type="EMBL" id="PNX57384.1"/>
    </source>
</evidence>
<dbReference type="Pfam" id="PF18052">
    <property type="entry name" value="Rx_N"/>
    <property type="match status" value="1"/>
</dbReference>
<evidence type="ECO:0000256" key="3">
    <source>
        <dbReference type="ARBA" id="ARBA00022821"/>
    </source>
</evidence>
<organism evidence="5 6">
    <name type="scientific">Trifolium pratense</name>
    <name type="common">Red clover</name>
    <dbReference type="NCBI Taxonomy" id="57577"/>
    <lineage>
        <taxon>Eukaryota</taxon>
        <taxon>Viridiplantae</taxon>
        <taxon>Streptophyta</taxon>
        <taxon>Embryophyta</taxon>
        <taxon>Tracheophyta</taxon>
        <taxon>Spermatophyta</taxon>
        <taxon>Magnoliopsida</taxon>
        <taxon>eudicotyledons</taxon>
        <taxon>Gunneridae</taxon>
        <taxon>Pentapetalae</taxon>
        <taxon>rosids</taxon>
        <taxon>fabids</taxon>
        <taxon>Fabales</taxon>
        <taxon>Fabaceae</taxon>
        <taxon>Papilionoideae</taxon>
        <taxon>50 kb inversion clade</taxon>
        <taxon>NPAAA clade</taxon>
        <taxon>Hologalegina</taxon>
        <taxon>IRL clade</taxon>
        <taxon>Trifolieae</taxon>
        <taxon>Trifolium</taxon>
    </lineage>
</organism>
<proteinExistence type="predicted"/>
<evidence type="ECO:0000313" key="6">
    <source>
        <dbReference type="Proteomes" id="UP000236291"/>
    </source>
</evidence>
<reference evidence="5 6" key="1">
    <citation type="journal article" date="2014" name="Am. J. Bot.">
        <title>Genome assembly and annotation for red clover (Trifolium pratense; Fabaceae).</title>
        <authorList>
            <person name="Istvanek J."/>
            <person name="Jaros M."/>
            <person name="Krenek A."/>
            <person name="Repkova J."/>
        </authorList>
    </citation>
    <scope>NUCLEOTIDE SEQUENCE [LARGE SCALE GENOMIC DNA]</scope>
    <source>
        <strain evidence="6">cv. Tatra</strain>
        <tissue evidence="5">Young leaves</tissue>
    </source>
</reference>
<dbReference type="PANTHER" id="PTHR19338:SF32">
    <property type="entry name" value="OS06G0287500 PROTEIN"/>
    <property type="match status" value="1"/>
</dbReference>
<dbReference type="InterPro" id="IPR041118">
    <property type="entry name" value="Rx_N"/>
</dbReference>